<feature type="compositionally biased region" description="Polar residues" evidence="1">
    <location>
        <begin position="275"/>
        <end position="284"/>
    </location>
</feature>
<organism evidence="2 3">
    <name type="scientific">Bipolaris victoriae (strain FI3)</name>
    <name type="common">Victoria blight of oats agent</name>
    <name type="synonym">Cochliobolus victoriae</name>
    <dbReference type="NCBI Taxonomy" id="930091"/>
    <lineage>
        <taxon>Eukaryota</taxon>
        <taxon>Fungi</taxon>
        <taxon>Dikarya</taxon>
        <taxon>Ascomycota</taxon>
        <taxon>Pezizomycotina</taxon>
        <taxon>Dothideomycetes</taxon>
        <taxon>Pleosporomycetidae</taxon>
        <taxon>Pleosporales</taxon>
        <taxon>Pleosporineae</taxon>
        <taxon>Pleosporaceae</taxon>
        <taxon>Bipolaris</taxon>
    </lineage>
</organism>
<dbReference type="HOGENOM" id="CLU_436128_0_0_1"/>
<dbReference type="RefSeq" id="XP_014556658.1">
    <property type="nucleotide sequence ID" value="XM_014701172.1"/>
</dbReference>
<sequence>MDNPYTFQASRVSNNSHMNRSSSYRVPPVTAHPIQPVQWPIVSTFPTNIPPQQAAFRDNHTALTYTKDQMIQRIWSRDPHTGNPVVRQTKGLFNSGSYTDLTTRQKYTHPQMVHLTGKIIQEHIERLRRQVNHVQPFQAAQEQQQFRQPMQSQMQSSMQSQMQPSTQPSSVGYPPRGYTDEQAIQLQQRQGVRDQHFVEQHARTVQQSQTQQSLPQQQAYPPIQPSSHVAKAGQSAFIDKFGRQWTRQQYEELIRRQQAQKAQASAAMSSGLGPQFQQDPQTSSPMMMNSQNCEYTHNMHNEAASQNHLDLLRRQKGNMGPSPVPANPGAHQQRQCMPSPGTKSSQQSSITDQSGRQWTREQWEKVEKSRELKKNLVLPSQATKACVPGTPTTKPAVHKQSVSKIQKQPSRQPAASAAHFKKPSVTQPAKQAAPREVKVIGKDVTNKSLNPTADPTSLLPVPEINQPNQVSMSKQPNVAPNTAPAPNPPRISTQPTTVSQWDVENGRHIYDSMTSFIFSHQEAYHEGLSKLEAAAINPAVNPPPTVSPLAHFDPTIFKKVKHPQYTGFSVFSELHGGVLAEIDNQALFKRICTVDPDGVLRAPEPRWVSEERAKLEWEIRMVGGKYGRGM</sequence>
<protein>
    <submittedName>
        <fullName evidence="2">Uncharacterized protein</fullName>
    </submittedName>
</protein>
<dbReference type="OrthoDB" id="3694495at2759"/>
<feature type="region of interest" description="Disordered" evidence="1">
    <location>
        <begin position="384"/>
        <end position="497"/>
    </location>
</feature>
<feature type="region of interest" description="Disordered" evidence="1">
    <location>
        <begin position="261"/>
        <end position="284"/>
    </location>
</feature>
<gene>
    <name evidence="2" type="ORF">COCVIDRAFT_99267</name>
</gene>
<dbReference type="EMBL" id="KI968733">
    <property type="protein sequence ID" value="EUN27071.1"/>
    <property type="molecule type" value="Genomic_DNA"/>
</dbReference>
<feature type="region of interest" description="Disordered" evidence="1">
    <location>
        <begin position="138"/>
        <end position="177"/>
    </location>
</feature>
<feature type="compositionally biased region" description="Polar residues" evidence="1">
    <location>
        <begin position="400"/>
        <end position="413"/>
    </location>
</feature>
<feature type="compositionally biased region" description="Low complexity" evidence="1">
    <location>
        <begin position="206"/>
        <end position="218"/>
    </location>
</feature>
<accession>W7EFQ4</accession>
<feature type="compositionally biased region" description="Polar residues" evidence="1">
    <location>
        <begin position="465"/>
        <end position="475"/>
    </location>
</feature>
<evidence type="ECO:0000313" key="3">
    <source>
        <dbReference type="Proteomes" id="UP000054337"/>
    </source>
</evidence>
<reference evidence="2 3" key="1">
    <citation type="journal article" date="2013" name="PLoS Genet.">
        <title>Comparative genome structure, secondary metabolite, and effector coding capacity across Cochliobolus pathogens.</title>
        <authorList>
            <person name="Condon B.J."/>
            <person name="Leng Y."/>
            <person name="Wu D."/>
            <person name="Bushley K.E."/>
            <person name="Ohm R.A."/>
            <person name="Otillar R."/>
            <person name="Martin J."/>
            <person name="Schackwitz W."/>
            <person name="Grimwood J."/>
            <person name="MohdZainudin N."/>
            <person name="Xue C."/>
            <person name="Wang R."/>
            <person name="Manning V.A."/>
            <person name="Dhillon B."/>
            <person name="Tu Z.J."/>
            <person name="Steffenson B.J."/>
            <person name="Salamov A."/>
            <person name="Sun H."/>
            <person name="Lowry S."/>
            <person name="LaButti K."/>
            <person name="Han J."/>
            <person name="Copeland A."/>
            <person name="Lindquist E."/>
            <person name="Barry K."/>
            <person name="Schmutz J."/>
            <person name="Baker S.E."/>
            <person name="Ciuffetti L.M."/>
            <person name="Grigoriev I.V."/>
            <person name="Zhong S."/>
            <person name="Turgeon B.G."/>
        </authorList>
    </citation>
    <scope>NUCLEOTIDE SEQUENCE [LARGE SCALE GENOMIC DNA]</scope>
    <source>
        <strain evidence="2 3">FI3</strain>
    </source>
</reference>
<feature type="compositionally biased region" description="Polar residues" evidence="1">
    <location>
        <begin position="446"/>
        <end position="455"/>
    </location>
</feature>
<feature type="compositionally biased region" description="Low complexity" evidence="1">
    <location>
        <begin position="261"/>
        <end position="270"/>
    </location>
</feature>
<feature type="region of interest" description="Disordered" evidence="1">
    <location>
        <begin position="315"/>
        <end position="366"/>
    </location>
</feature>
<feature type="compositionally biased region" description="Polar residues" evidence="1">
    <location>
        <begin position="330"/>
        <end position="357"/>
    </location>
</feature>
<keyword evidence="3" id="KW-1185">Reference proteome</keyword>
<evidence type="ECO:0000256" key="1">
    <source>
        <dbReference type="SAM" id="MobiDB-lite"/>
    </source>
</evidence>
<dbReference type="GeneID" id="26260722"/>
<feature type="compositionally biased region" description="Basic and acidic residues" evidence="1">
    <location>
        <begin position="433"/>
        <end position="445"/>
    </location>
</feature>
<feature type="region of interest" description="Disordered" evidence="1">
    <location>
        <begin position="1"/>
        <end position="24"/>
    </location>
</feature>
<dbReference type="Proteomes" id="UP000054337">
    <property type="component" value="Unassembled WGS sequence"/>
</dbReference>
<proteinExistence type="predicted"/>
<feature type="compositionally biased region" description="Low complexity" evidence="1">
    <location>
        <begin position="138"/>
        <end position="170"/>
    </location>
</feature>
<feature type="region of interest" description="Disordered" evidence="1">
    <location>
        <begin position="200"/>
        <end position="232"/>
    </location>
</feature>
<dbReference type="AlphaFoldDB" id="W7EFQ4"/>
<name>W7EFQ4_BIPV3</name>
<evidence type="ECO:0000313" key="2">
    <source>
        <dbReference type="EMBL" id="EUN27071.1"/>
    </source>
</evidence>